<dbReference type="SMART" id="SM00210">
    <property type="entry name" value="TSPN"/>
    <property type="match status" value="1"/>
</dbReference>
<dbReference type="SUPFAM" id="SSF49899">
    <property type="entry name" value="Concanavalin A-like lectins/glucanases"/>
    <property type="match status" value="1"/>
</dbReference>
<evidence type="ECO:0000313" key="6">
    <source>
        <dbReference type="EMBL" id="TNM93328.1"/>
    </source>
</evidence>
<organism evidence="6 7">
    <name type="scientific">Takifugu bimaculatus</name>
    <dbReference type="NCBI Taxonomy" id="433685"/>
    <lineage>
        <taxon>Eukaryota</taxon>
        <taxon>Metazoa</taxon>
        <taxon>Chordata</taxon>
        <taxon>Craniata</taxon>
        <taxon>Vertebrata</taxon>
        <taxon>Euteleostomi</taxon>
        <taxon>Actinopterygii</taxon>
        <taxon>Neopterygii</taxon>
        <taxon>Teleostei</taxon>
        <taxon>Neoteleostei</taxon>
        <taxon>Acanthomorphata</taxon>
        <taxon>Eupercaria</taxon>
        <taxon>Tetraodontiformes</taxon>
        <taxon>Tetradontoidea</taxon>
        <taxon>Tetraodontidae</taxon>
        <taxon>Takifugu</taxon>
    </lineage>
</organism>
<dbReference type="Proteomes" id="UP000516260">
    <property type="component" value="Chromosome 20"/>
</dbReference>
<gene>
    <name evidence="6" type="ORF">fugu_018730</name>
</gene>
<feature type="signal peptide" evidence="4">
    <location>
        <begin position="1"/>
        <end position="20"/>
    </location>
</feature>
<keyword evidence="2" id="KW-0677">Repeat</keyword>
<keyword evidence="1 4" id="KW-0732">Signal</keyword>
<evidence type="ECO:0000256" key="2">
    <source>
        <dbReference type="ARBA" id="ARBA00022737"/>
    </source>
</evidence>
<reference evidence="6 7" key="1">
    <citation type="submission" date="2019-04" db="EMBL/GenBank/DDBJ databases">
        <title>The sequence and de novo assembly of Takifugu bimaculatus genome using PacBio and Hi-C technologies.</title>
        <authorList>
            <person name="Xu P."/>
            <person name="Liu B."/>
            <person name="Zhou Z."/>
        </authorList>
    </citation>
    <scope>NUCLEOTIDE SEQUENCE [LARGE SCALE GENOMIC DNA]</scope>
    <source>
        <strain evidence="6">TB-2018</strain>
        <tissue evidence="6">Muscle</tissue>
    </source>
</reference>
<dbReference type="InterPro" id="IPR013320">
    <property type="entry name" value="ConA-like_dom_sf"/>
</dbReference>
<comment type="caution">
    <text evidence="6">The sequence shown here is derived from an EMBL/GenBank/DDBJ whole genome shotgun (WGS) entry which is preliminary data.</text>
</comment>
<proteinExistence type="predicted"/>
<dbReference type="Gene3D" id="2.60.120.200">
    <property type="match status" value="1"/>
</dbReference>
<evidence type="ECO:0000256" key="1">
    <source>
        <dbReference type="ARBA" id="ARBA00022729"/>
    </source>
</evidence>
<evidence type="ECO:0000256" key="4">
    <source>
        <dbReference type="SAM" id="SignalP"/>
    </source>
</evidence>
<sequence>MWRLCSALALLALCFRPCDSQTSEHVEQCPSLQVEDWRFPQPAGRNITGFNLLRRFSLLKSADVKKIRNPRGPVILRLGKTALLRPTDQVFPHGLPEEFTLVFTLALKKAALGDTVYLLQISDQQGYPQLSVDFSGPDGTLSLRAGPAVPGADPAGCLFSGEAVEALMDMRWHKVALSVQRELRLPSRGLQPRRDQTSGAPRSDPH</sequence>
<evidence type="ECO:0000313" key="7">
    <source>
        <dbReference type="Proteomes" id="UP000516260"/>
    </source>
</evidence>
<dbReference type="AlphaFoldDB" id="A0A4Z2BNS0"/>
<keyword evidence="7" id="KW-1185">Reference proteome</keyword>
<evidence type="ECO:0000256" key="3">
    <source>
        <dbReference type="SAM" id="MobiDB-lite"/>
    </source>
</evidence>
<dbReference type="InterPro" id="IPR048287">
    <property type="entry name" value="TSPN-like_N"/>
</dbReference>
<dbReference type="EMBL" id="SWLE01000013">
    <property type="protein sequence ID" value="TNM93328.1"/>
    <property type="molecule type" value="Genomic_DNA"/>
</dbReference>
<feature type="region of interest" description="Disordered" evidence="3">
    <location>
        <begin position="186"/>
        <end position="206"/>
    </location>
</feature>
<evidence type="ECO:0000259" key="5">
    <source>
        <dbReference type="SMART" id="SM00210"/>
    </source>
</evidence>
<protein>
    <recommendedName>
        <fullName evidence="5">Thrombospondin-like N-terminal domain-containing protein</fullName>
    </recommendedName>
</protein>
<feature type="domain" description="Thrombospondin-like N-terminal" evidence="5">
    <location>
        <begin position="49"/>
        <end position="205"/>
    </location>
</feature>
<name>A0A4Z2BNS0_9TELE</name>
<feature type="chain" id="PRO_5021283165" description="Thrombospondin-like N-terminal domain-containing protein" evidence="4">
    <location>
        <begin position="21"/>
        <end position="206"/>
    </location>
</feature>
<accession>A0A4Z2BNS0</accession>